<name>A0A183ENJ9_9BILA</name>
<keyword evidence="1" id="KW-0813">Transport</keyword>
<protein>
    <submittedName>
        <fullName evidence="6">IBB domain-containing protein</fullName>
    </submittedName>
</protein>
<dbReference type="PROSITE" id="PS51214">
    <property type="entry name" value="IBB"/>
    <property type="match status" value="1"/>
</dbReference>
<feature type="region of interest" description="Disordered" evidence="2">
    <location>
        <begin position="1"/>
        <end position="34"/>
    </location>
</feature>
<dbReference type="AlphaFoldDB" id="A0A183ENJ9"/>
<dbReference type="GO" id="GO:0061608">
    <property type="term" value="F:nuclear import signal receptor activity"/>
    <property type="evidence" value="ECO:0007669"/>
    <property type="project" value="InterPro"/>
</dbReference>
<sequence length="127" mass="14037">MDESDEASPSGDPAKDAHSSDGAGSSREAQYKNKGITVLGFSGLTVGALRKRREETSIEIRKQNRDRELNKRRQIDFDADEEAESDQGLSAPAGQSLRWQSYQKANECQDRQQADHQQSALKKLSAA</sequence>
<evidence type="ECO:0000313" key="6">
    <source>
        <dbReference type="WBParaSite" id="GPUH_0002256701-mRNA-1"/>
    </source>
</evidence>
<dbReference type="Pfam" id="PF01749">
    <property type="entry name" value="IBB"/>
    <property type="match status" value="1"/>
</dbReference>
<evidence type="ECO:0000256" key="1">
    <source>
        <dbReference type="PROSITE-ProRule" id="PRU00561"/>
    </source>
</evidence>
<feature type="domain" description="IBB" evidence="3">
    <location>
        <begin position="11"/>
        <end position="82"/>
    </location>
</feature>
<reference evidence="6" key="1">
    <citation type="submission" date="2016-06" db="UniProtKB">
        <authorList>
            <consortium name="WormBaseParasite"/>
        </authorList>
    </citation>
    <scope>IDENTIFICATION</scope>
</reference>
<dbReference type="Gene3D" id="1.20.5.690">
    <property type="entry name" value="Importin-alpha, importin-beta-binding domain"/>
    <property type="match status" value="1"/>
</dbReference>
<reference evidence="4 5" key="2">
    <citation type="submission" date="2018-11" db="EMBL/GenBank/DDBJ databases">
        <authorList>
            <consortium name="Pathogen Informatics"/>
        </authorList>
    </citation>
    <scope>NUCLEOTIDE SEQUENCE [LARGE SCALE GENOMIC DNA]</scope>
</reference>
<organism evidence="6">
    <name type="scientific">Gongylonema pulchrum</name>
    <dbReference type="NCBI Taxonomy" id="637853"/>
    <lineage>
        <taxon>Eukaryota</taxon>
        <taxon>Metazoa</taxon>
        <taxon>Ecdysozoa</taxon>
        <taxon>Nematoda</taxon>
        <taxon>Chromadorea</taxon>
        <taxon>Rhabditida</taxon>
        <taxon>Spirurina</taxon>
        <taxon>Spiruromorpha</taxon>
        <taxon>Spiruroidea</taxon>
        <taxon>Gongylonematidae</taxon>
        <taxon>Gongylonema</taxon>
    </lineage>
</organism>
<evidence type="ECO:0000313" key="4">
    <source>
        <dbReference type="EMBL" id="VDN40184.1"/>
    </source>
</evidence>
<dbReference type="InterPro" id="IPR036975">
    <property type="entry name" value="Importin-a_IBB_sf"/>
</dbReference>
<dbReference type="WBParaSite" id="GPUH_0002256701-mRNA-1">
    <property type="protein sequence ID" value="GPUH_0002256701-mRNA-1"/>
    <property type="gene ID" value="GPUH_0002256701"/>
</dbReference>
<dbReference type="EMBL" id="UYRT01095328">
    <property type="protein sequence ID" value="VDN40184.1"/>
    <property type="molecule type" value="Genomic_DNA"/>
</dbReference>
<feature type="compositionally biased region" description="Polar residues" evidence="2">
    <location>
        <begin position="97"/>
        <end position="106"/>
    </location>
</feature>
<accession>A0A183ENJ9</accession>
<evidence type="ECO:0000313" key="5">
    <source>
        <dbReference type="Proteomes" id="UP000271098"/>
    </source>
</evidence>
<gene>
    <name evidence="4" type="ORF">GPUH_LOCUS22540</name>
</gene>
<dbReference type="OrthoDB" id="5823958at2759"/>
<dbReference type="GO" id="GO:0006606">
    <property type="term" value="P:protein import into nucleus"/>
    <property type="evidence" value="ECO:0007669"/>
    <property type="project" value="InterPro"/>
</dbReference>
<dbReference type="Proteomes" id="UP000271098">
    <property type="component" value="Unassembled WGS sequence"/>
</dbReference>
<evidence type="ECO:0000259" key="3">
    <source>
        <dbReference type="PROSITE" id="PS51214"/>
    </source>
</evidence>
<feature type="compositionally biased region" description="Basic and acidic residues" evidence="2">
    <location>
        <begin position="52"/>
        <end position="76"/>
    </location>
</feature>
<keyword evidence="5" id="KW-1185">Reference proteome</keyword>
<evidence type="ECO:0000256" key="2">
    <source>
        <dbReference type="SAM" id="MobiDB-lite"/>
    </source>
</evidence>
<dbReference type="InterPro" id="IPR002652">
    <property type="entry name" value="Importin-a_IBB"/>
</dbReference>
<proteinExistence type="predicted"/>
<feature type="region of interest" description="Disordered" evidence="2">
    <location>
        <begin position="50"/>
        <end position="127"/>
    </location>
</feature>